<dbReference type="EMBL" id="JAWDJW010012120">
    <property type="protein sequence ID" value="KAK3044311.1"/>
    <property type="molecule type" value="Genomic_DNA"/>
</dbReference>
<dbReference type="Proteomes" id="UP001186974">
    <property type="component" value="Unassembled WGS sequence"/>
</dbReference>
<comment type="caution">
    <text evidence="1">The sequence shown here is derived from an EMBL/GenBank/DDBJ whole genome shotgun (WGS) entry which is preliminary data.</text>
</comment>
<protein>
    <submittedName>
        <fullName evidence="1">Uncharacterized protein</fullName>
    </submittedName>
</protein>
<reference evidence="1" key="1">
    <citation type="submission" date="2024-09" db="EMBL/GenBank/DDBJ databases">
        <title>Black Yeasts Isolated from many extreme environments.</title>
        <authorList>
            <person name="Coleine C."/>
            <person name="Stajich J.E."/>
            <person name="Selbmann L."/>
        </authorList>
    </citation>
    <scope>NUCLEOTIDE SEQUENCE</scope>
    <source>
        <strain evidence="1">CCFEE 5737</strain>
    </source>
</reference>
<accession>A0ACC3CTI6</accession>
<evidence type="ECO:0000313" key="1">
    <source>
        <dbReference type="EMBL" id="KAK3044311.1"/>
    </source>
</evidence>
<keyword evidence="2" id="KW-1185">Reference proteome</keyword>
<name>A0ACC3CTI6_9PEZI</name>
<sequence>MPMRKKRLLANYAARWGRAGRMSTTAGQVAAIKAEVEDLQYRIDGAATKDEALKYAIKAAELCMRALKIATSTDQKSELSSRCQSLLNEAEEIKHNASWRPSPKAQFSQLNLNGYSTPPRSQASIEQPTVARIKRLPEPIPTRSQSKWEQILILRASKLNGYTFPPWKGPPDPREFHLKPGDKPFL</sequence>
<proteinExistence type="predicted"/>
<evidence type="ECO:0000313" key="2">
    <source>
        <dbReference type="Proteomes" id="UP001186974"/>
    </source>
</evidence>
<organism evidence="1 2">
    <name type="scientific">Coniosporium uncinatum</name>
    <dbReference type="NCBI Taxonomy" id="93489"/>
    <lineage>
        <taxon>Eukaryota</taxon>
        <taxon>Fungi</taxon>
        <taxon>Dikarya</taxon>
        <taxon>Ascomycota</taxon>
        <taxon>Pezizomycotina</taxon>
        <taxon>Dothideomycetes</taxon>
        <taxon>Dothideomycetes incertae sedis</taxon>
        <taxon>Coniosporium</taxon>
    </lineage>
</organism>
<feature type="non-terminal residue" evidence="1">
    <location>
        <position position="186"/>
    </location>
</feature>
<gene>
    <name evidence="1" type="ORF">LTS18_001618</name>
</gene>